<name>F2Z8V0_STRRO</name>
<organism evidence="1">
    <name type="scientific">Streptomyces rochei</name>
    <name type="common">Streptomyces parvullus</name>
    <dbReference type="NCBI Taxonomy" id="1928"/>
    <lineage>
        <taxon>Bacteria</taxon>
        <taxon>Bacillati</taxon>
        <taxon>Actinomycetota</taxon>
        <taxon>Actinomycetes</taxon>
        <taxon>Kitasatosporales</taxon>
        <taxon>Streptomycetaceae</taxon>
        <taxon>Streptomyces</taxon>
        <taxon>Streptomyces rochei group</taxon>
    </lineage>
</organism>
<accession>F2Z8V0</accession>
<dbReference type="AlphaFoldDB" id="F2Z8V0"/>
<evidence type="ECO:0000313" key="1">
    <source>
        <dbReference type="EMBL" id="BAK19880.1"/>
    </source>
</evidence>
<proteinExistence type="predicted"/>
<dbReference type="InterPro" id="IPR046302">
    <property type="entry name" value="DUF6417"/>
</dbReference>
<protein>
    <submittedName>
        <fullName evidence="1">Uncharacterized protein</fullName>
    </submittedName>
</protein>
<keyword evidence="1" id="KW-0614">Plasmid</keyword>
<geneLocation type="plasmid" evidence="1">
    <name>pSLA2-M</name>
</geneLocation>
<dbReference type="EMBL" id="AB597522">
    <property type="protein sequence ID" value="BAK19880.1"/>
    <property type="molecule type" value="Genomic_DNA"/>
</dbReference>
<sequence>MRFCPPAAFQRLPSGRWLRCEGGRRMGEKMSRVELLEMLRDVGTARGQAWVLFDDVSAGQRQAAEAAARRGLVEVAGQEALEELSVHEGRTVEWAARLTPEAHDALVYAQTTVVPNPWAEPAQSERLVELRPSQMDVLRRYLSLTQQLRVPPAAGLAERVRTAYFDRSRSRWIMCLSEEQATSAAYAFFLHSVHGSVAEANRFAREYGTVYRADTSTGRLQPARLR</sequence>
<gene>
    <name evidence="1" type="primary">pSLA2-M.86</name>
</gene>
<dbReference type="Pfam" id="PF19981">
    <property type="entry name" value="DUF6417"/>
    <property type="match status" value="1"/>
</dbReference>
<reference evidence="1" key="1">
    <citation type="journal article" date="1994" name="J. Antibiot.">
        <title>Isolation and characterization of linear plasmids from lankacidin-producing Streptomyces species.</title>
        <authorList>
            <person name="Kinashi H."/>
            <person name="Mori E."/>
            <person name="Hatani A."/>
            <person name="Nimi O."/>
        </authorList>
    </citation>
    <scope>NUCLEOTIDE SEQUENCE</scope>
    <source>
        <strain evidence="1">7434AN4</strain>
        <plasmid evidence="1">pSLA2-M</plasmid>
    </source>
</reference>
<reference evidence="1" key="2">
    <citation type="journal article" date="2011" name="Biosci. Biotechnol. Biochem.">
        <title>pSLA2-M of Streptomyces rochei is a composite linear plasmid characterized by self-defense genes and homology with pSLA2-L.</title>
        <authorList>
            <person name="Yang Y."/>
            <person name="Kurokawa T."/>
            <person name="Takahama Y."/>
            <person name="Nindita Y."/>
            <person name="Mochizuki S."/>
            <person name="Arakawa K."/>
            <person name="Endo S."/>
            <person name="Kinashi H."/>
        </authorList>
    </citation>
    <scope>NUCLEOTIDE SEQUENCE</scope>
    <source>
        <strain evidence="1">7434AN4</strain>
        <plasmid evidence="1">pSLA2-M</plasmid>
    </source>
</reference>